<dbReference type="PANTHER" id="PTHR11803:SF39">
    <property type="entry name" value="2-IMINOBUTANOATE_2-IMINOPROPANOATE DEAMINASE"/>
    <property type="match status" value="1"/>
</dbReference>
<dbReference type="Proteomes" id="UP000198923">
    <property type="component" value="Unassembled WGS sequence"/>
</dbReference>
<dbReference type="SUPFAM" id="SSF55298">
    <property type="entry name" value="YjgF-like"/>
    <property type="match status" value="1"/>
</dbReference>
<dbReference type="AlphaFoldDB" id="A0A1G8E4X8"/>
<keyword evidence="2" id="KW-1185">Reference proteome</keyword>
<dbReference type="Pfam" id="PF01042">
    <property type="entry name" value="Ribonuc_L-PSP"/>
    <property type="match status" value="1"/>
</dbReference>
<dbReference type="PANTHER" id="PTHR11803">
    <property type="entry name" value="2-IMINOBUTANOATE/2-IMINOPROPANOATE DEAMINASE RIDA"/>
    <property type="match status" value="1"/>
</dbReference>
<dbReference type="RefSeq" id="WP_093172060.1">
    <property type="nucleotide sequence ID" value="NZ_FNCN01000019.1"/>
</dbReference>
<reference evidence="1 2" key="1">
    <citation type="submission" date="2016-10" db="EMBL/GenBank/DDBJ databases">
        <authorList>
            <person name="de Groot N.N."/>
        </authorList>
    </citation>
    <scope>NUCLEOTIDE SEQUENCE [LARGE SCALE GENOMIC DNA]</scope>
    <source>
        <strain evidence="1 2">CPCC 201354</strain>
    </source>
</reference>
<organism evidence="1 2">
    <name type="scientific">Sinosporangium album</name>
    <dbReference type="NCBI Taxonomy" id="504805"/>
    <lineage>
        <taxon>Bacteria</taxon>
        <taxon>Bacillati</taxon>
        <taxon>Actinomycetota</taxon>
        <taxon>Actinomycetes</taxon>
        <taxon>Streptosporangiales</taxon>
        <taxon>Streptosporangiaceae</taxon>
        <taxon>Sinosporangium</taxon>
    </lineage>
</organism>
<proteinExistence type="predicted"/>
<evidence type="ECO:0000313" key="1">
    <source>
        <dbReference type="EMBL" id="SDH64689.1"/>
    </source>
</evidence>
<dbReference type="OrthoDB" id="8684161at2"/>
<dbReference type="InterPro" id="IPR006175">
    <property type="entry name" value="YjgF/YER057c/UK114"/>
</dbReference>
<dbReference type="InterPro" id="IPR035959">
    <property type="entry name" value="RutC-like_sf"/>
</dbReference>
<dbReference type="GO" id="GO:0005829">
    <property type="term" value="C:cytosol"/>
    <property type="evidence" value="ECO:0007669"/>
    <property type="project" value="TreeGrafter"/>
</dbReference>
<dbReference type="GO" id="GO:0019239">
    <property type="term" value="F:deaminase activity"/>
    <property type="evidence" value="ECO:0007669"/>
    <property type="project" value="TreeGrafter"/>
</dbReference>
<sequence>MNIQRIDTIPERAGDLPYAPAVRIDAPATMYFLGGATALPLYHKHPHVPEECVLPDDIVEQTHRVMRNIQGVLEHLGLTWRNIVKTTNYLTDIRDADLMHATMAEYYQGWTPAATMVAVNNLSSPGARFELDAVAMGPHPA</sequence>
<protein>
    <submittedName>
        <fullName evidence="1">Enamine deaminase RidA, house cleaning of reactive enamine intermediates, YjgF/YER057c/UK114 family</fullName>
    </submittedName>
</protein>
<gene>
    <name evidence="1" type="ORF">SAMN05421505_119103</name>
</gene>
<name>A0A1G8E4X8_9ACTN</name>
<dbReference type="Gene3D" id="3.30.1330.40">
    <property type="entry name" value="RutC-like"/>
    <property type="match status" value="1"/>
</dbReference>
<dbReference type="STRING" id="504805.SAMN05421505_119103"/>
<dbReference type="EMBL" id="FNCN01000019">
    <property type="protein sequence ID" value="SDH64689.1"/>
    <property type="molecule type" value="Genomic_DNA"/>
</dbReference>
<accession>A0A1G8E4X8</accession>
<evidence type="ECO:0000313" key="2">
    <source>
        <dbReference type="Proteomes" id="UP000198923"/>
    </source>
</evidence>
<dbReference type="CDD" id="cd00448">
    <property type="entry name" value="YjgF_YER057c_UK114_family"/>
    <property type="match status" value="1"/>
</dbReference>